<dbReference type="GO" id="GO:0005634">
    <property type="term" value="C:nucleus"/>
    <property type="evidence" value="ECO:0007669"/>
    <property type="project" value="UniProtKB-SubCell"/>
</dbReference>
<keyword evidence="2" id="KW-0539">Nucleus</keyword>
<feature type="compositionally biased region" description="Low complexity" evidence="3">
    <location>
        <begin position="968"/>
        <end position="987"/>
    </location>
</feature>
<evidence type="ECO:0000256" key="2">
    <source>
        <dbReference type="ARBA" id="ARBA00023242"/>
    </source>
</evidence>
<dbReference type="GO" id="GO:0006325">
    <property type="term" value="P:chromatin organization"/>
    <property type="evidence" value="ECO:0007669"/>
    <property type="project" value="InterPro"/>
</dbReference>
<feature type="compositionally biased region" description="Basic and acidic residues" evidence="3">
    <location>
        <begin position="949"/>
        <end position="963"/>
    </location>
</feature>
<proteinExistence type="predicted"/>
<comment type="subcellular location">
    <subcellularLocation>
        <location evidence="1">Nucleus</location>
    </subcellularLocation>
</comment>
<evidence type="ECO:0000256" key="1">
    <source>
        <dbReference type="ARBA" id="ARBA00004123"/>
    </source>
</evidence>
<gene>
    <name evidence="4" type="ORF">PSIN1315_LOCUS2475</name>
</gene>
<dbReference type="PANTHER" id="PTHR15502">
    <property type="entry name" value="CALCINEURIN-BINDING PROTEIN CABIN 1-RELATED"/>
    <property type="match status" value="1"/>
</dbReference>
<sequence>MRMEDIKLESPQDAADLYQHFVLPLVKGAPVKRWNRLAIVMQAVRKHFSALPPETADMLAELRALLDLPSIDEAKLSGGALPALVQPPIEAGEGSSVTEPRLPPSWDAPGVRDARARDPNALTHATLHYYCAFSDDNVQDSERCALMWDKDDAEFVRPIVTYLMSDLVYNTDRIESWMALGKLYDDALDIILNDACKVMDAARWRRDGADGSNPHGYALNARIAKFRRRTRRALLHALALIRKRGSTAQGLDVATAAEMLGLSSYDLLQRAPPMCDMLSALPGKGDPAFTQAARFALDAFELAIANPPKDDGERAAPSLVARAGPNTGWLWHLYAGKLHAKLGEHTQSLDALARAAKQAPGLVEPFYTIHAYRLKILERAALAGDAKALEAAAAAAAKYCCEDYSAVAGSVAALAQRMHADGVAAMRKVWLFSKWFHKASYRLAVAAVSPLSVDASDDAAVSAAIVAGMEELKPNFVVRERTGMNLWEIEAGTISDAGGGRKRKLEARIEVARLSQSQADGAAASAEGGDSLPPWSAAHPLLLVERGESSRKFIACVRKYVLFFVRLLAERGAEGDLAALQIAEKLISVIPESNFKEPLKDMTTVLRGAYSASLARAATATDGQARAKVDVLCFDLLSSYLKGEGGTETLAADVAASRRLFEMTSFGVLAGRAAAWEAVLPPAGARPSNATLAPEVALKADAMNIDTAAGAVTAPPLQQPGAATIGQAPVGKDATTEPDGIADAEPGSGVEAALLQATQRYLCEAPPSGDGQDTGSADARTTMLRRLEKVERAMRDVSSRYPSPRLRPRPVRALMRTLGETVVATLPQLLAVSVKALREQGSYPERESALTDIEVVLQAMAAAYHIQERLDAQHEQRGDGKRDQLTALVLEGACFIEPGCSFAGAIKLAERAAKHAGVSNLLKSIKSRVAKEQRLAAAKEALRLLAQREEATKQKGEEPKAADARASGALEDAAPVAAGEAASPARAGGEDVAAMEDG</sequence>
<reference evidence="4" key="1">
    <citation type="submission" date="2021-01" db="EMBL/GenBank/DDBJ databases">
        <authorList>
            <person name="Corre E."/>
            <person name="Pelletier E."/>
            <person name="Niang G."/>
            <person name="Scheremetjew M."/>
            <person name="Finn R."/>
            <person name="Kale V."/>
            <person name="Holt S."/>
            <person name="Cochrane G."/>
            <person name="Meng A."/>
            <person name="Brown T."/>
            <person name="Cohen L."/>
        </authorList>
    </citation>
    <scope>NUCLEOTIDE SEQUENCE</scope>
    <source>
        <strain evidence="4">RCC927</strain>
    </source>
</reference>
<name>A0A7S3BCA6_9VIRI</name>
<feature type="region of interest" description="Disordered" evidence="3">
    <location>
        <begin position="949"/>
        <end position="998"/>
    </location>
</feature>
<organism evidence="4">
    <name type="scientific">Prasinoderma singulare</name>
    <dbReference type="NCBI Taxonomy" id="676789"/>
    <lineage>
        <taxon>Eukaryota</taxon>
        <taxon>Viridiplantae</taxon>
        <taxon>Prasinodermophyta</taxon>
        <taxon>Prasinodermophyceae</taxon>
        <taxon>Prasinodermales</taxon>
        <taxon>Prasinodermaceae</taxon>
        <taxon>Prasinoderma</taxon>
    </lineage>
</organism>
<dbReference type="AlphaFoldDB" id="A0A7S3BCA6"/>
<dbReference type="GO" id="GO:0031491">
    <property type="term" value="F:nucleosome binding"/>
    <property type="evidence" value="ECO:0007669"/>
    <property type="project" value="TreeGrafter"/>
</dbReference>
<accession>A0A7S3BCA6</accession>
<dbReference type="PANTHER" id="PTHR15502:SF7">
    <property type="entry name" value="CALCINEURIN-BINDING PROTEIN CABIN-1"/>
    <property type="match status" value="1"/>
</dbReference>
<protein>
    <submittedName>
        <fullName evidence="4">Uncharacterized protein</fullName>
    </submittedName>
</protein>
<evidence type="ECO:0000256" key="3">
    <source>
        <dbReference type="SAM" id="MobiDB-lite"/>
    </source>
</evidence>
<feature type="region of interest" description="Disordered" evidence="3">
    <location>
        <begin position="713"/>
        <end position="746"/>
    </location>
</feature>
<dbReference type="EMBL" id="HBHY01003762">
    <property type="protein sequence ID" value="CAE0129325.1"/>
    <property type="molecule type" value="Transcribed_RNA"/>
</dbReference>
<dbReference type="InterPro" id="IPR033053">
    <property type="entry name" value="Hir3/CABIN1"/>
</dbReference>
<evidence type="ECO:0000313" key="4">
    <source>
        <dbReference type="EMBL" id="CAE0129325.1"/>
    </source>
</evidence>